<evidence type="ECO:0000256" key="3">
    <source>
        <dbReference type="ARBA" id="ARBA00022679"/>
    </source>
</evidence>
<evidence type="ECO:0000313" key="11">
    <source>
        <dbReference type="EMBL" id="QEH34245.1"/>
    </source>
</evidence>
<protein>
    <recommendedName>
        <fullName evidence="1">non-specific serine/threonine protein kinase</fullName>
        <ecNumber evidence="1">2.7.11.1</ecNumber>
    </recommendedName>
</protein>
<dbReference type="Gene3D" id="3.30.200.20">
    <property type="entry name" value="Phosphorylase Kinase, domain 1"/>
    <property type="match status" value="1"/>
</dbReference>
<evidence type="ECO:0000256" key="8">
    <source>
        <dbReference type="SAM" id="MobiDB-lite"/>
    </source>
</evidence>
<feature type="domain" description="Protein kinase" evidence="10">
    <location>
        <begin position="249"/>
        <end position="515"/>
    </location>
</feature>
<gene>
    <name evidence="11" type="primary">pknB_18</name>
    <name evidence="11" type="ORF">OJF2_27800</name>
</gene>
<keyword evidence="4 7" id="KW-0547">Nucleotide-binding</keyword>
<dbReference type="FunFam" id="1.10.510.10:FF:000021">
    <property type="entry name" value="Serine/threonine protein kinase"/>
    <property type="match status" value="1"/>
</dbReference>
<dbReference type="PANTHER" id="PTHR43289">
    <property type="entry name" value="MITOGEN-ACTIVATED PROTEIN KINASE KINASE KINASE 20-RELATED"/>
    <property type="match status" value="1"/>
</dbReference>
<dbReference type="InterPro" id="IPR017441">
    <property type="entry name" value="Protein_kinase_ATP_BS"/>
</dbReference>
<feature type="transmembrane region" description="Helical" evidence="9">
    <location>
        <begin position="50"/>
        <end position="68"/>
    </location>
</feature>
<feature type="transmembrane region" description="Helical" evidence="9">
    <location>
        <begin position="80"/>
        <end position="101"/>
    </location>
</feature>
<dbReference type="AlphaFoldDB" id="A0A5B9W2I3"/>
<evidence type="ECO:0000256" key="1">
    <source>
        <dbReference type="ARBA" id="ARBA00012513"/>
    </source>
</evidence>
<keyword evidence="2" id="KW-0723">Serine/threonine-protein kinase</keyword>
<keyword evidence="9" id="KW-1133">Transmembrane helix</keyword>
<evidence type="ECO:0000256" key="5">
    <source>
        <dbReference type="ARBA" id="ARBA00022777"/>
    </source>
</evidence>
<keyword evidence="9" id="KW-0472">Membrane</keyword>
<dbReference type="PANTHER" id="PTHR43289:SF6">
    <property type="entry name" value="SERINE_THREONINE-PROTEIN KINASE NEKL-3"/>
    <property type="match status" value="1"/>
</dbReference>
<dbReference type="RefSeq" id="WP_148594198.1">
    <property type="nucleotide sequence ID" value="NZ_CP042997.1"/>
</dbReference>
<feature type="transmembrane region" description="Helical" evidence="9">
    <location>
        <begin position="113"/>
        <end position="135"/>
    </location>
</feature>
<keyword evidence="9" id="KW-0812">Transmembrane</keyword>
<dbReference type="SMART" id="SM00220">
    <property type="entry name" value="S_TKc"/>
    <property type="match status" value="1"/>
</dbReference>
<feature type="region of interest" description="Disordered" evidence="8">
    <location>
        <begin position="1"/>
        <end position="26"/>
    </location>
</feature>
<evidence type="ECO:0000256" key="7">
    <source>
        <dbReference type="PROSITE-ProRule" id="PRU10141"/>
    </source>
</evidence>
<evidence type="ECO:0000256" key="6">
    <source>
        <dbReference type="ARBA" id="ARBA00022840"/>
    </source>
</evidence>
<dbReference type="EC" id="2.7.11.1" evidence="1"/>
<dbReference type="InterPro" id="IPR000719">
    <property type="entry name" value="Prot_kinase_dom"/>
</dbReference>
<feature type="region of interest" description="Disordered" evidence="8">
    <location>
        <begin position="535"/>
        <end position="584"/>
    </location>
</feature>
<evidence type="ECO:0000256" key="2">
    <source>
        <dbReference type="ARBA" id="ARBA00022527"/>
    </source>
</evidence>
<dbReference type="Gene3D" id="1.10.510.10">
    <property type="entry name" value="Transferase(Phosphotransferase) domain 1"/>
    <property type="match status" value="1"/>
</dbReference>
<sequence length="584" mass="64418">MPHPDDQVEATSPGWVASEESRPDSFAARRRIAEATPEERRCESRDLLRGRLFAATLVMAVGLATLVIRDLFFPRFLRQSVVHAATLAWLTLLLLALWSRLRLDFGRLRGIEVLAFGSVVACLVASQSLGFHGHLSRQTLDAAELRVLFKASIIGVLILIFTYTIFIPNSARRAAAFIVPMAFSPLVAPLLLGLTVPAFRQVSEEARTLDKLVENSLYLLLGAATAIYGASVINACRGDADDARRLSQYRLKEKLGSGGMGEVYYAVHRLLKRPCAIKLIREDLVRRPNILARFELEVRATAKLSHWNTVEIYDYGRDVDGSLFYVMEYLPGLSLQELVQRHGPLPAARVIYLMRQACDALHEAHRAGLVHRDLKPPNIFAAYRGARYDVTKLLDFGLVKPIKGGDSPLITKEGMVTGSPLYMAPEQVSRSAPIDGRTDLYALGAVAYFCLTGQPPFVDSNSMAVMIAQVRDPAKPPSEIRQGIPADLEEVVLRCLEKEPDARYQDADSLGRALEACRDARGWSPEDAEAWWLANQPLEDPERPSAPHAPSPGVPTEELTRAEASGVTLQAAAVEDRASPERRG</sequence>
<organism evidence="11 12">
    <name type="scientific">Aquisphaera giovannonii</name>
    <dbReference type="NCBI Taxonomy" id="406548"/>
    <lineage>
        <taxon>Bacteria</taxon>
        <taxon>Pseudomonadati</taxon>
        <taxon>Planctomycetota</taxon>
        <taxon>Planctomycetia</taxon>
        <taxon>Isosphaerales</taxon>
        <taxon>Isosphaeraceae</taxon>
        <taxon>Aquisphaera</taxon>
    </lineage>
</organism>
<dbReference type="KEGG" id="agv:OJF2_27800"/>
<evidence type="ECO:0000256" key="9">
    <source>
        <dbReference type="SAM" id="Phobius"/>
    </source>
</evidence>
<dbReference type="PROSITE" id="PS00107">
    <property type="entry name" value="PROTEIN_KINASE_ATP"/>
    <property type="match status" value="1"/>
</dbReference>
<feature type="transmembrane region" description="Helical" evidence="9">
    <location>
        <begin position="216"/>
        <end position="236"/>
    </location>
</feature>
<proteinExistence type="predicted"/>
<keyword evidence="3 11" id="KW-0808">Transferase</keyword>
<feature type="transmembrane region" description="Helical" evidence="9">
    <location>
        <begin position="174"/>
        <end position="196"/>
    </location>
</feature>
<dbReference type="OrthoDB" id="6111975at2"/>
<dbReference type="CDD" id="cd14014">
    <property type="entry name" value="STKc_PknB_like"/>
    <property type="match status" value="1"/>
</dbReference>
<keyword evidence="5 11" id="KW-0418">Kinase</keyword>
<feature type="transmembrane region" description="Helical" evidence="9">
    <location>
        <begin position="147"/>
        <end position="167"/>
    </location>
</feature>
<dbReference type="InterPro" id="IPR011009">
    <property type="entry name" value="Kinase-like_dom_sf"/>
</dbReference>
<evidence type="ECO:0000313" key="12">
    <source>
        <dbReference type="Proteomes" id="UP000324233"/>
    </source>
</evidence>
<dbReference type="EMBL" id="CP042997">
    <property type="protein sequence ID" value="QEH34245.1"/>
    <property type="molecule type" value="Genomic_DNA"/>
</dbReference>
<keyword evidence="12" id="KW-1185">Reference proteome</keyword>
<dbReference type="Proteomes" id="UP000324233">
    <property type="component" value="Chromosome"/>
</dbReference>
<dbReference type="Pfam" id="PF00069">
    <property type="entry name" value="Pkinase"/>
    <property type="match status" value="1"/>
</dbReference>
<evidence type="ECO:0000259" key="10">
    <source>
        <dbReference type="PROSITE" id="PS50011"/>
    </source>
</evidence>
<dbReference type="SUPFAM" id="SSF56112">
    <property type="entry name" value="Protein kinase-like (PK-like)"/>
    <property type="match status" value="1"/>
</dbReference>
<feature type="binding site" evidence="7">
    <location>
        <position position="278"/>
    </location>
    <ligand>
        <name>ATP</name>
        <dbReference type="ChEBI" id="CHEBI:30616"/>
    </ligand>
</feature>
<accession>A0A5B9W2I3</accession>
<keyword evidence="6 7" id="KW-0067">ATP-binding</keyword>
<dbReference type="GO" id="GO:0005524">
    <property type="term" value="F:ATP binding"/>
    <property type="evidence" value="ECO:0007669"/>
    <property type="project" value="UniProtKB-UniRule"/>
</dbReference>
<dbReference type="PROSITE" id="PS50011">
    <property type="entry name" value="PROTEIN_KINASE_DOM"/>
    <property type="match status" value="1"/>
</dbReference>
<name>A0A5B9W2I3_9BACT</name>
<feature type="compositionally biased region" description="Basic and acidic residues" evidence="8">
    <location>
        <begin position="574"/>
        <end position="584"/>
    </location>
</feature>
<evidence type="ECO:0000256" key="4">
    <source>
        <dbReference type="ARBA" id="ARBA00022741"/>
    </source>
</evidence>
<reference evidence="11 12" key="1">
    <citation type="submission" date="2019-08" db="EMBL/GenBank/DDBJ databases">
        <title>Deep-cultivation of Planctomycetes and their phenomic and genomic characterization uncovers novel biology.</title>
        <authorList>
            <person name="Wiegand S."/>
            <person name="Jogler M."/>
            <person name="Boedeker C."/>
            <person name="Pinto D."/>
            <person name="Vollmers J."/>
            <person name="Rivas-Marin E."/>
            <person name="Kohn T."/>
            <person name="Peeters S.H."/>
            <person name="Heuer A."/>
            <person name="Rast P."/>
            <person name="Oberbeckmann S."/>
            <person name="Bunk B."/>
            <person name="Jeske O."/>
            <person name="Meyerdierks A."/>
            <person name="Storesund J.E."/>
            <person name="Kallscheuer N."/>
            <person name="Luecker S."/>
            <person name="Lage O.M."/>
            <person name="Pohl T."/>
            <person name="Merkel B.J."/>
            <person name="Hornburger P."/>
            <person name="Mueller R.-W."/>
            <person name="Bruemmer F."/>
            <person name="Labrenz M."/>
            <person name="Spormann A.M."/>
            <person name="Op den Camp H."/>
            <person name="Overmann J."/>
            <person name="Amann R."/>
            <person name="Jetten M.S.M."/>
            <person name="Mascher T."/>
            <person name="Medema M.H."/>
            <person name="Devos D.P."/>
            <person name="Kaster A.-K."/>
            <person name="Ovreas L."/>
            <person name="Rohde M."/>
            <person name="Galperin M.Y."/>
            <person name="Jogler C."/>
        </authorList>
    </citation>
    <scope>NUCLEOTIDE SEQUENCE [LARGE SCALE GENOMIC DNA]</scope>
    <source>
        <strain evidence="11 12">OJF2</strain>
    </source>
</reference>
<dbReference type="GO" id="GO:0004674">
    <property type="term" value="F:protein serine/threonine kinase activity"/>
    <property type="evidence" value="ECO:0007669"/>
    <property type="project" value="UniProtKB-KW"/>
</dbReference>